<sequence length="313" mass="33229">MNPAAMPPGPGRKVSMPHPRALFNPAILAVLVGLLAPSMATAASAVDLYYERSLMAEAGSLCGLFTPQVQSALVSTREQARGAALRSGVSNRDVQATGERARSRARAAGCNSRDIAVAAQRVRSGFEGYARLVRQDFPGDISGWKADRSVSSQKLLWRLTQDVRQGPAQMRFGIAGRTGADSLMAVVSFPGGASPASARIIMRDRRLTSGAYIDSRGESLRTLPLSRRLPRAGPFETYTAEARSPAGADLLPPGVRSGWALRFPAQAAAALADLDPREAVQVEFVFPSGPPQRLYVEVGDFAAARAFLAARPG</sequence>
<organism evidence="1 2">
    <name type="scientific">Phenylobacterium parvum</name>
    <dbReference type="NCBI Taxonomy" id="2201350"/>
    <lineage>
        <taxon>Bacteria</taxon>
        <taxon>Pseudomonadati</taxon>
        <taxon>Pseudomonadota</taxon>
        <taxon>Alphaproteobacteria</taxon>
        <taxon>Caulobacterales</taxon>
        <taxon>Caulobacteraceae</taxon>
        <taxon>Phenylobacterium</taxon>
    </lineage>
</organism>
<evidence type="ECO:0000313" key="1">
    <source>
        <dbReference type="EMBL" id="AWM76762.1"/>
    </source>
</evidence>
<protein>
    <submittedName>
        <fullName evidence="1">Uncharacterized protein</fullName>
    </submittedName>
</protein>
<evidence type="ECO:0000313" key="2">
    <source>
        <dbReference type="Proteomes" id="UP000247763"/>
    </source>
</evidence>
<dbReference type="KEGG" id="phb:HYN04_02690"/>
<dbReference type="OrthoDB" id="7630914at2"/>
<accession>A0A2Z3HNC4</accession>
<reference evidence="2" key="1">
    <citation type="submission" date="2018-05" db="EMBL/GenBank/DDBJ databases">
        <title>Genome sequencing of Phenylobacterium sp. HYN0004.</title>
        <authorList>
            <person name="Yi H."/>
            <person name="Baek C."/>
        </authorList>
    </citation>
    <scope>NUCLEOTIDE SEQUENCE [LARGE SCALE GENOMIC DNA]</scope>
    <source>
        <strain evidence="2">HYN0004</strain>
    </source>
</reference>
<name>A0A2Z3HNC4_9CAUL</name>
<dbReference type="AlphaFoldDB" id="A0A2Z3HNC4"/>
<dbReference type="EMBL" id="CP029479">
    <property type="protein sequence ID" value="AWM76762.1"/>
    <property type="molecule type" value="Genomic_DNA"/>
</dbReference>
<dbReference type="Proteomes" id="UP000247763">
    <property type="component" value="Chromosome"/>
</dbReference>
<keyword evidence="2" id="KW-1185">Reference proteome</keyword>
<gene>
    <name evidence="1" type="ORF">HYN04_02690</name>
</gene>
<proteinExistence type="predicted"/>